<organism evidence="2 5">
    <name type="scientific">Aspergillus felis</name>
    <dbReference type="NCBI Taxonomy" id="1287682"/>
    <lineage>
        <taxon>Eukaryota</taxon>
        <taxon>Fungi</taxon>
        <taxon>Dikarya</taxon>
        <taxon>Ascomycota</taxon>
        <taxon>Pezizomycotina</taxon>
        <taxon>Eurotiomycetes</taxon>
        <taxon>Eurotiomycetidae</taxon>
        <taxon>Eurotiales</taxon>
        <taxon>Aspergillaceae</taxon>
        <taxon>Aspergillus</taxon>
        <taxon>Aspergillus subgen. Fumigati</taxon>
    </lineage>
</organism>
<evidence type="ECO:0000313" key="3">
    <source>
        <dbReference type="EMBL" id="KAF7183257.1"/>
    </source>
</evidence>
<dbReference type="PANTHER" id="PTHR11280">
    <property type="entry name" value="GLUCOSAMINE-6-PHOSPHATE ISOMERASE"/>
    <property type="match status" value="1"/>
</dbReference>
<dbReference type="GO" id="GO:0042802">
    <property type="term" value="F:identical protein binding"/>
    <property type="evidence" value="ECO:0007669"/>
    <property type="project" value="TreeGrafter"/>
</dbReference>
<name>A0A8H6QG71_9EURO</name>
<dbReference type="AlphaFoldDB" id="A0A8H6QG71"/>
<comment type="caution">
    <text evidence="2">The sequence shown here is derived from an EMBL/GenBank/DDBJ whole genome shotgun (WGS) entry which is preliminary data.</text>
</comment>
<dbReference type="EMBL" id="JACBAE010001183">
    <property type="protein sequence ID" value="KAF7171381.1"/>
    <property type="molecule type" value="Genomic_DNA"/>
</dbReference>
<dbReference type="GO" id="GO:0005737">
    <property type="term" value="C:cytoplasm"/>
    <property type="evidence" value="ECO:0007669"/>
    <property type="project" value="TreeGrafter"/>
</dbReference>
<accession>A0A8H6QG71</accession>
<dbReference type="InterPro" id="IPR037171">
    <property type="entry name" value="NagB/RpiA_transferase-like"/>
</dbReference>
<reference evidence="2" key="1">
    <citation type="submission" date="2020-06" db="EMBL/GenBank/DDBJ databases">
        <title>Draft genome sequences of strains closely related to Aspergillus parafelis and Aspergillus hiratsukae.</title>
        <authorList>
            <person name="Dos Santos R.A.C."/>
            <person name="Rivero-Menendez O."/>
            <person name="Steenwyk J.L."/>
            <person name="Mead M.E."/>
            <person name="Goldman G.H."/>
            <person name="Alastruey-Izquierdo A."/>
            <person name="Rokas A."/>
        </authorList>
    </citation>
    <scope>NUCLEOTIDE SEQUENCE</scope>
    <source>
        <strain evidence="2">CNM-CM5623</strain>
        <strain evidence="3">CNM-CM7691</strain>
    </source>
</reference>
<dbReference type="OrthoDB" id="7663298at2759"/>
<dbReference type="Proteomes" id="UP000654922">
    <property type="component" value="Unassembled WGS sequence"/>
</dbReference>
<dbReference type="Proteomes" id="UP000641853">
    <property type="component" value="Unassembled WGS sequence"/>
</dbReference>
<dbReference type="Gene3D" id="3.40.50.1360">
    <property type="match status" value="1"/>
</dbReference>
<dbReference type="EMBL" id="JACBAG010001735">
    <property type="protein sequence ID" value="KAF7183257.1"/>
    <property type="molecule type" value="Genomic_DNA"/>
</dbReference>
<keyword evidence="4" id="KW-1185">Reference proteome</keyword>
<comment type="catalytic activity">
    <reaction evidence="1">
        <text>alpha-D-glucosamine 6-phosphate + H2O = beta-D-fructose 6-phosphate + NH4(+)</text>
        <dbReference type="Rhea" id="RHEA:12172"/>
        <dbReference type="ChEBI" id="CHEBI:15377"/>
        <dbReference type="ChEBI" id="CHEBI:28938"/>
        <dbReference type="ChEBI" id="CHEBI:57634"/>
        <dbReference type="ChEBI" id="CHEBI:75989"/>
        <dbReference type="EC" id="3.5.99.6"/>
    </reaction>
</comment>
<dbReference type="GO" id="GO:0006046">
    <property type="term" value="P:N-acetylglucosamine catabolic process"/>
    <property type="evidence" value="ECO:0007669"/>
    <property type="project" value="TreeGrafter"/>
</dbReference>
<dbReference type="PANTHER" id="PTHR11280:SF5">
    <property type="entry name" value="GLUCOSAMINE-6-PHOSPHATE ISOMERASE"/>
    <property type="match status" value="1"/>
</dbReference>
<evidence type="ECO:0000313" key="4">
    <source>
        <dbReference type="Proteomes" id="UP000641853"/>
    </source>
</evidence>
<proteinExistence type="predicted"/>
<dbReference type="GO" id="GO:0006043">
    <property type="term" value="P:glucosamine catabolic process"/>
    <property type="evidence" value="ECO:0007669"/>
    <property type="project" value="TreeGrafter"/>
</dbReference>
<gene>
    <name evidence="2" type="ORF">CNMCM5623_003758</name>
    <name evidence="3" type="ORF">CNMCM7691_003170</name>
</gene>
<dbReference type="GO" id="GO:0019262">
    <property type="term" value="P:N-acetylneuraminate catabolic process"/>
    <property type="evidence" value="ECO:0007669"/>
    <property type="project" value="TreeGrafter"/>
</dbReference>
<protein>
    <submittedName>
        <fullName evidence="2">Uncharacterized protein</fullName>
    </submittedName>
</protein>
<dbReference type="GO" id="GO:0004342">
    <property type="term" value="F:glucosamine-6-phosphate deaminase activity"/>
    <property type="evidence" value="ECO:0007669"/>
    <property type="project" value="UniProtKB-EC"/>
</dbReference>
<sequence>MGETIYESSTVEAKIDGSPRDADELRLAQMGHTRELKSIRYQYVGLPCDHPQSYHSFMDKSSFKHIDIDASNINNPDGNAASLTGECDRANSWWHGQRRPHLIRPVWIQPGQLYQNRDSHRQVVNYLVKCQSPRKSGRYGQVEARERIDSEKAKRI</sequence>
<evidence type="ECO:0000313" key="5">
    <source>
        <dbReference type="Proteomes" id="UP000654922"/>
    </source>
</evidence>
<evidence type="ECO:0000256" key="1">
    <source>
        <dbReference type="ARBA" id="ARBA00000644"/>
    </source>
</evidence>
<evidence type="ECO:0000313" key="2">
    <source>
        <dbReference type="EMBL" id="KAF7171381.1"/>
    </source>
</evidence>
<dbReference type="SUPFAM" id="SSF100950">
    <property type="entry name" value="NagB/RpiA/CoA transferase-like"/>
    <property type="match status" value="1"/>
</dbReference>
<dbReference type="InterPro" id="IPR004547">
    <property type="entry name" value="Glucosamine6P_isomerase"/>
</dbReference>